<dbReference type="GO" id="GO:0003723">
    <property type="term" value="F:RNA binding"/>
    <property type="evidence" value="ECO:0007669"/>
    <property type="project" value="UniProtKB-KW"/>
</dbReference>
<dbReference type="Gene3D" id="3.30.1370.10">
    <property type="entry name" value="K Homology domain, type 1"/>
    <property type="match status" value="1"/>
</dbReference>
<evidence type="ECO:0000256" key="4">
    <source>
        <dbReference type="ARBA" id="ARBA00023242"/>
    </source>
</evidence>
<comment type="similarity">
    <text evidence="2">Belongs to the PNO1 family.</text>
</comment>
<sequence length="147" mass="16826">MDLEDHDTPVINSEYRRIFVPIHRRAPLKKQWVKVYQPLVEYLKLQVRFNVLSSHLELKTCKETIDPSAVQKGEDFVKAFVLGFDVQDAIALIRLNELYIESFDVTDVKPLKGAHLSRAIGRIAGSNGKMRYTLENATKTRIIIADS</sequence>
<evidence type="ECO:0000256" key="3">
    <source>
        <dbReference type="ARBA" id="ARBA00022884"/>
    </source>
</evidence>
<dbReference type="EMBL" id="GHBP01004223">
    <property type="protein sequence ID" value="NDJ93602.1"/>
    <property type="molecule type" value="Transcribed_RNA"/>
</dbReference>
<dbReference type="InterPro" id="IPR036612">
    <property type="entry name" value="KH_dom_type_1_sf"/>
</dbReference>
<evidence type="ECO:0000259" key="5">
    <source>
        <dbReference type="Pfam" id="PF17903"/>
    </source>
</evidence>
<protein>
    <submittedName>
        <fullName evidence="7">RNA-binding protein PNO1 (Trinotate prediction)</fullName>
    </submittedName>
</protein>
<dbReference type="CDD" id="cd22391">
    <property type="entry name" value="KH-I_PNO1_rpt1"/>
    <property type="match status" value="1"/>
</dbReference>
<evidence type="ECO:0000259" key="6">
    <source>
        <dbReference type="Pfam" id="PF22891"/>
    </source>
</evidence>
<dbReference type="InterPro" id="IPR041174">
    <property type="entry name" value="KRR1-like_KH1"/>
</dbReference>
<evidence type="ECO:0000256" key="2">
    <source>
        <dbReference type="ARBA" id="ARBA00007515"/>
    </source>
</evidence>
<dbReference type="Pfam" id="PF17903">
    <property type="entry name" value="KH_KRR1_1st"/>
    <property type="match status" value="1"/>
</dbReference>
<evidence type="ECO:0000313" key="7">
    <source>
        <dbReference type="EMBL" id="NDJ93602.1"/>
    </source>
</evidence>
<dbReference type="PANTHER" id="PTHR12826:SF13">
    <property type="entry name" value="RNA-BINDING PROTEIN PNO1"/>
    <property type="match status" value="1"/>
</dbReference>
<dbReference type="PANTHER" id="PTHR12826">
    <property type="entry name" value="RIBONUCLEASE Y"/>
    <property type="match status" value="1"/>
</dbReference>
<comment type="subcellular location">
    <subcellularLocation>
        <location evidence="1">Nucleus</location>
        <location evidence="1">Nucleolus</location>
    </subcellularLocation>
</comment>
<feature type="domain" description="PNO1 second type I KH" evidence="6">
    <location>
        <begin position="102"/>
        <end position="147"/>
    </location>
</feature>
<keyword evidence="4" id="KW-0539">Nucleus</keyword>
<dbReference type="InterPro" id="IPR055211">
    <property type="entry name" value="KH_PNO1_2nd"/>
</dbReference>
<dbReference type="OrthoDB" id="1932641at2759"/>
<organism evidence="7">
    <name type="scientific">Henneguya salminicola</name>
    <name type="common">Myxosporean</name>
    <dbReference type="NCBI Taxonomy" id="69463"/>
    <lineage>
        <taxon>Eukaryota</taxon>
        <taxon>Metazoa</taxon>
        <taxon>Cnidaria</taxon>
        <taxon>Myxozoa</taxon>
        <taxon>Myxosporea</taxon>
        <taxon>Bivalvulida</taxon>
        <taxon>Platysporina</taxon>
        <taxon>Myxobolidae</taxon>
        <taxon>Henneguya</taxon>
    </lineage>
</organism>
<dbReference type="Pfam" id="PF22891">
    <property type="entry name" value="KH_PNO1_2nd"/>
    <property type="match status" value="1"/>
</dbReference>
<dbReference type="GO" id="GO:0005730">
    <property type="term" value="C:nucleolus"/>
    <property type="evidence" value="ECO:0007669"/>
    <property type="project" value="UniProtKB-SubCell"/>
</dbReference>
<name>A0A6G3MHT4_HENSL</name>
<dbReference type="InterPro" id="IPR055212">
    <property type="entry name" value="KH-I_PNO1_first"/>
</dbReference>
<accession>A0A6G3MHT4</accession>
<dbReference type="GO" id="GO:0042254">
    <property type="term" value="P:ribosome biogenesis"/>
    <property type="evidence" value="ECO:0007669"/>
    <property type="project" value="UniProtKB-ARBA"/>
</dbReference>
<dbReference type="AlphaFoldDB" id="A0A6G3MHT4"/>
<feature type="domain" description="KRR1 small subunit processome component first KH" evidence="5">
    <location>
        <begin position="18"/>
        <end position="89"/>
    </location>
</feature>
<evidence type="ECO:0000256" key="1">
    <source>
        <dbReference type="ARBA" id="ARBA00004604"/>
    </source>
</evidence>
<proteinExistence type="inferred from homology"/>
<reference evidence="7" key="1">
    <citation type="submission" date="2018-11" db="EMBL/GenBank/DDBJ databases">
        <title>Henneguya salminicola genome and transcriptome.</title>
        <authorList>
            <person name="Yahalomi D."/>
            <person name="Atkinson S.D."/>
            <person name="Neuhof M."/>
            <person name="Chang E.S."/>
            <person name="Philippe H."/>
            <person name="Cartwright P."/>
            <person name="Bartholomew J.L."/>
            <person name="Huchon D."/>
        </authorList>
    </citation>
    <scope>NUCLEOTIDE SEQUENCE</scope>
    <source>
        <strain evidence="7">Hz1</strain>
        <tissue evidence="7">Whole</tissue>
    </source>
</reference>
<keyword evidence="3" id="KW-0694">RNA-binding</keyword>
<dbReference type="SUPFAM" id="SSF54791">
    <property type="entry name" value="Eukaryotic type KH-domain (KH-domain type I)"/>
    <property type="match status" value="1"/>
</dbReference>